<sequence>MDTQRKLVETEQKLLSAIHTNHSNAELIKMYVETAHNVIHSSNDRYTIRIDQTQEGKLRYASWMQPKTPLEKPDIVLYDGKIEKTGSWGVAKYKFSGDNQSFIVETVPVKRRSKLNHIFLEVLEGKTQSSTAK</sequence>
<proteinExistence type="predicted"/>
<evidence type="ECO:0000313" key="1">
    <source>
        <dbReference type="EMBL" id="TMU56573.1"/>
    </source>
</evidence>
<dbReference type="EMBL" id="VCNI01000001">
    <property type="protein sequence ID" value="TMU56573.1"/>
    <property type="molecule type" value="Genomic_DNA"/>
</dbReference>
<comment type="caution">
    <text evidence="1">The sequence shown here is derived from an EMBL/GenBank/DDBJ whole genome shotgun (WGS) entry which is preliminary data.</text>
</comment>
<dbReference type="RefSeq" id="WP_138833170.1">
    <property type="nucleotide sequence ID" value="NZ_VCNI01000001.1"/>
</dbReference>
<reference evidence="1 2" key="1">
    <citation type="submission" date="2019-05" db="EMBL/GenBank/DDBJ databases">
        <title>Flagellimonas sp. AsT0115, sp. nov., isolated from a marine red algae, Asparagopsis taxiformis.</title>
        <authorList>
            <person name="Kim J."/>
            <person name="Jeong S.E."/>
            <person name="Jeon C.O."/>
        </authorList>
    </citation>
    <scope>NUCLEOTIDE SEQUENCE [LARGE SCALE GENOMIC DNA]</scope>
    <source>
        <strain evidence="1 2">AsT0115</strain>
    </source>
</reference>
<organism evidence="1 2">
    <name type="scientific">Flagellimonas algicola</name>
    <dbReference type="NCBI Taxonomy" id="2583815"/>
    <lineage>
        <taxon>Bacteria</taxon>
        <taxon>Pseudomonadati</taxon>
        <taxon>Bacteroidota</taxon>
        <taxon>Flavobacteriia</taxon>
        <taxon>Flavobacteriales</taxon>
        <taxon>Flavobacteriaceae</taxon>
        <taxon>Flagellimonas</taxon>
    </lineage>
</organism>
<dbReference type="Proteomes" id="UP000751614">
    <property type="component" value="Unassembled WGS sequence"/>
</dbReference>
<evidence type="ECO:0000313" key="2">
    <source>
        <dbReference type="Proteomes" id="UP000751614"/>
    </source>
</evidence>
<protein>
    <submittedName>
        <fullName evidence="1">Uncharacterized protein</fullName>
    </submittedName>
</protein>
<name>A0ABY2WNU6_9FLAO</name>
<keyword evidence="2" id="KW-1185">Reference proteome</keyword>
<accession>A0ABY2WNU6</accession>
<gene>
    <name evidence="1" type="ORF">FGG15_03270</name>
</gene>